<reference evidence="2" key="1">
    <citation type="submission" date="2020-05" db="EMBL/GenBank/DDBJ databases">
        <authorList>
            <person name="Chiriac C."/>
            <person name="Salcher M."/>
            <person name="Ghai R."/>
            <person name="Kavagutti S V."/>
        </authorList>
    </citation>
    <scope>NUCLEOTIDE SEQUENCE</scope>
</reference>
<dbReference type="AlphaFoldDB" id="A0A6J7KT16"/>
<feature type="domain" description="IPT/TIG" evidence="1">
    <location>
        <begin position="5"/>
        <end position="55"/>
    </location>
</feature>
<dbReference type="InterPro" id="IPR014756">
    <property type="entry name" value="Ig_E-set"/>
</dbReference>
<protein>
    <submittedName>
        <fullName evidence="2">Unannotated protein</fullName>
    </submittedName>
</protein>
<dbReference type="SUPFAM" id="SSF81296">
    <property type="entry name" value="E set domains"/>
    <property type="match status" value="1"/>
</dbReference>
<evidence type="ECO:0000259" key="1">
    <source>
        <dbReference type="Pfam" id="PF01833"/>
    </source>
</evidence>
<dbReference type="Gene3D" id="2.60.40.10">
    <property type="entry name" value="Immunoglobulins"/>
    <property type="match status" value="1"/>
</dbReference>
<accession>A0A6J7KT16</accession>
<organism evidence="2">
    <name type="scientific">freshwater metagenome</name>
    <dbReference type="NCBI Taxonomy" id="449393"/>
    <lineage>
        <taxon>unclassified sequences</taxon>
        <taxon>metagenomes</taxon>
        <taxon>ecological metagenomes</taxon>
    </lineage>
</organism>
<gene>
    <name evidence="2" type="ORF">UFOPK3773_01788</name>
</gene>
<proteinExistence type="predicted"/>
<name>A0A6J7KT16_9ZZZZ</name>
<dbReference type="InterPro" id="IPR002909">
    <property type="entry name" value="IPT_dom"/>
</dbReference>
<evidence type="ECO:0000313" key="2">
    <source>
        <dbReference type="EMBL" id="CAB4957582.1"/>
    </source>
</evidence>
<dbReference type="Pfam" id="PF01833">
    <property type="entry name" value="TIG"/>
    <property type="match status" value="1"/>
</dbReference>
<dbReference type="EMBL" id="CAFBNF010000241">
    <property type="protein sequence ID" value="CAB4957582.1"/>
    <property type="molecule type" value="Genomic_DNA"/>
</dbReference>
<dbReference type="InterPro" id="IPR013783">
    <property type="entry name" value="Ig-like_fold"/>
</dbReference>
<sequence length="58" mass="5881">MLLGTTVSIGGVACTRVSVNRYGTQITCYTGAHAAGLVDVVVTAPGGTATLTSGYRYK</sequence>